<sequence>MAVANKSPLSLLNIKTQFAHIEQLKGKISNNTQAENGQTFAPARASLHAAIIRAETIKDQNILEQKCQLAIDIFLYEDLQSLYLPGLQQYLEDQTAPHAVETKIEDISLWLPSAIEAMS</sequence>
<name>A0A6A4GYN2_9AGAR</name>
<dbReference type="EMBL" id="ML769639">
    <property type="protein sequence ID" value="KAE9391002.1"/>
    <property type="molecule type" value="Genomic_DNA"/>
</dbReference>
<dbReference type="AlphaFoldDB" id="A0A6A4GYN2"/>
<keyword evidence="2" id="KW-1185">Reference proteome</keyword>
<accession>A0A6A4GYN2</accession>
<organism evidence="1 2">
    <name type="scientific">Gymnopus androsaceus JB14</name>
    <dbReference type="NCBI Taxonomy" id="1447944"/>
    <lineage>
        <taxon>Eukaryota</taxon>
        <taxon>Fungi</taxon>
        <taxon>Dikarya</taxon>
        <taxon>Basidiomycota</taxon>
        <taxon>Agaricomycotina</taxon>
        <taxon>Agaricomycetes</taxon>
        <taxon>Agaricomycetidae</taxon>
        <taxon>Agaricales</taxon>
        <taxon>Marasmiineae</taxon>
        <taxon>Omphalotaceae</taxon>
        <taxon>Gymnopus</taxon>
    </lineage>
</organism>
<proteinExistence type="predicted"/>
<protein>
    <submittedName>
        <fullName evidence="1">Uncharacterized protein</fullName>
    </submittedName>
</protein>
<gene>
    <name evidence="1" type="ORF">BT96DRAFT_945703</name>
</gene>
<dbReference type="Proteomes" id="UP000799118">
    <property type="component" value="Unassembled WGS sequence"/>
</dbReference>
<evidence type="ECO:0000313" key="1">
    <source>
        <dbReference type="EMBL" id="KAE9391002.1"/>
    </source>
</evidence>
<reference evidence="1" key="1">
    <citation type="journal article" date="2019" name="Environ. Microbiol.">
        <title>Fungal ecological strategies reflected in gene transcription - a case study of two litter decomposers.</title>
        <authorList>
            <person name="Barbi F."/>
            <person name="Kohler A."/>
            <person name="Barry K."/>
            <person name="Baskaran P."/>
            <person name="Daum C."/>
            <person name="Fauchery L."/>
            <person name="Ihrmark K."/>
            <person name="Kuo A."/>
            <person name="LaButti K."/>
            <person name="Lipzen A."/>
            <person name="Morin E."/>
            <person name="Grigoriev I.V."/>
            <person name="Henrissat B."/>
            <person name="Lindahl B."/>
            <person name="Martin F."/>
        </authorList>
    </citation>
    <scope>NUCLEOTIDE SEQUENCE</scope>
    <source>
        <strain evidence="1">JB14</strain>
    </source>
</reference>
<evidence type="ECO:0000313" key="2">
    <source>
        <dbReference type="Proteomes" id="UP000799118"/>
    </source>
</evidence>